<dbReference type="PROSITE" id="PS51931">
    <property type="entry name" value="BMC_CP"/>
    <property type="match status" value="2"/>
</dbReference>
<dbReference type="InterPro" id="IPR000249">
    <property type="entry name" value="BMC_dom"/>
</dbReference>
<proteinExistence type="predicted"/>
<evidence type="ECO:0000259" key="3">
    <source>
        <dbReference type="PROSITE" id="PS51931"/>
    </source>
</evidence>
<dbReference type="PIRSF" id="PIRSF012290">
    <property type="entry name" value="EutL_PduB"/>
    <property type="match status" value="1"/>
</dbReference>
<dbReference type="InterPro" id="IPR037233">
    <property type="entry name" value="CcmK-like_sf"/>
</dbReference>
<organism evidence="4 5">
    <name type="scientific">Blautia pseudococcoides</name>
    <dbReference type="NCBI Taxonomy" id="1796616"/>
    <lineage>
        <taxon>Bacteria</taxon>
        <taxon>Bacillati</taxon>
        <taxon>Bacillota</taxon>
        <taxon>Clostridia</taxon>
        <taxon>Lachnospirales</taxon>
        <taxon>Lachnospiraceae</taxon>
        <taxon>Blautia</taxon>
    </lineage>
</organism>
<protein>
    <submittedName>
        <fullName evidence="4">Microcompartment protein EutL</fullName>
    </submittedName>
</protein>
<dbReference type="GO" id="GO:0031469">
    <property type="term" value="C:bacterial microcompartment"/>
    <property type="evidence" value="ECO:0007669"/>
    <property type="project" value="UniProtKB-SubCell"/>
</dbReference>
<dbReference type="GO" id="GO:0005198">
    <property type="term" value="F:structural molecule activity"/>
    <property type="evidence" value="ECO:0007669"/>
    <property type="project" value="InterPro"/>
</dbReference>
<evidence type="ECO:0000313" key="4">
    <source>
        <dbReference type="EMBL" id="ANU75400.1"/>
    </source>
</evidence>
<dbReference type="SMART" id="SM00877">
    <property type="entry name" value="BMC"/>
    <property type="match status" value="2"/>
</dbReference>
<dbReference type="OrthoDB" id="3283at2"/>
<accession>A0A1C7I6W9</accession>
<dbReference type="Pfam" id="PF00936">
    <property type="entry name" value="BMC"/>
    <property type="match status" value="1"/>
</dbReference>
<keyword evidence="5" id="KW-1185">Reference proteome</keyword>
<dbReference type="EMBL" id="CP015405">
    <property type="protein sequence ID" value="ANU75400.1"/>
    <property type="molecule type" value="Genomic_DNA"/>
</dbReference>
<dbReference type="InterPro" id="IPR044870">
    <property type="entry name" value="BMC_CP"/>
</dbReference>
<dbReference type="InterPro" id="IPR030983">
    <property type="entry name" value="EutL"/>
</dbReference>
<reference evidence="4" key="1">
    <citation type="submission" date="2017-04" db="EMBL/GenBank/DDBJ databases">
        <title>Complete Genome Sequences of Twelve Strains of a Stable Defined Moderately Diverse Mouse Microbiota 2 (sDMDMm2).</title>
        <authorList>
            <person name="Uchimura Y."/>
            <person name="Wyss M."/>
            <person name="Brugiroux S."/>
            <person name="Limenitakis J.P."/>
            <person name="Stecher B."/>
            <person name="McCoy K.D."/>
            <person name="Macpherson A.J."/>
        </authorList>
    </citation>
    <scope>NUCLEOTIDE SEQUENCE</scope>
    <source>
        <strain evidence="4">YL58</strain>
    </source>
</reference>
<sequence>MKHDELRPAILGIRMISNVSEDLAKALELGPRHKSLGIVTADTDDVLYTALDEATKDADVEVVYAKSMYAGAANASTKLAGEVIGIIGGPSPAEIRSGLNSIRNFMEYGPCFVSANEDDSIVYYAHTVSRTGSYLSKTAGIPEGEALAYLIAPPLEAVYGLDAAMKAADVAMAAFYGPPSETNFGGGLLTGSQSACKAACSAFAQAVQTVADGPKDFE</sequence>
<dbReference type="KEGG" id="byl:A4V09_06230"/>
<gene>
    <name evidence="4" type="ORF">A4V09_06230</name>
</gene>
<evidence type="ECO:0000256" key="2">
    <source>
        <dbReference type="ARBA" id="ARBA00024446"/>
    </source>
</evidence>
<dbReference type="STRING" id="1796616.A4V09_06230"/>
<name>A0A1C7I6W9_9FIRM</name>
<dbReference type="Proteomes" id="UP000092574">
    <property type="component" value="Chromosome"/>
</dbReference>
<dbReference type="CDD" id="cd07050">
    <property type="entry name" value="BMC_EutL_repeat2"/>
    <property type="match status" value="1"/>
</dbReference>
<evidence type="ECO:0000256" key="1">
    <source>
        <dbReference type="ARBA" id="ARBA00024322"/>
    </source>
</evidence>
<dbReference type="Gene3D" id="3.30.70.1710">
    <property type="match status" value="2"/>
</dbReference>
<dbReference type="NCBIfam" id="NF011934">
    <property type="entry name" value="PRK15405.1"/>
    <property type="match status" value="1"/>
</dbReference>
<dbReference type="RefSeq" id="WP_065541603.1">
    <property type="nucleotide sequence ID" value="NZ_CP015405.2"/>
</dbReference>
<comment type="subcellular location">
    <subcellularLocation>
        <location evidence="1">Bacterial microcompartment</location>
    </subcellularLocation>
</comment>
<dbReference type="NCBIfam" id="TIGR04502">
    <property type="entry name" value="microcomp_EutL"/>
    <property type="match status" value="1"/>
</dbReference>
<evidence type="ECO:0000313" key="5">
    <source>
        <dbReference type="Proteomes" id="UP000092574"/>
    </source>
</evidence>
<feature type="domain" description="BMC circularly permuted" evidence="3">
    <location>
        <begin position="1"/>
        <end position="110"/>
    </location>
</feature>
<feature type="domain" description="BMC circularly permuted" evidence="3">
    <location>
        <begin position="111"/>
        <end position="217"/>
    </location>
</feature>
<dbReference type="InterPro" id="IPR009193">
    <property type="entry name" value="EutL_PduB"/>
</dbReference>
<dbReference type="AlphaFoldDB" id="A0A1C7I6W9"/>
<keyword evidence="2" id="KW-1283">Bacterial microcompartment</keyword>